<feature type="region of interest" description="Disordered" evidence="1">
    <location>
        <begin position="11"/>
        <end position="35"/>
    </location>
</feature>
<dbReference type="SUPFAM" id="SSF51045">
    <property type="entry name" value="WW domain"/>
    <property type="match status" value="1"/>
</dbReference>
<evidence type="ECO:0000313" key="4">
    <source>
        <dbReference type="Proteomes" id="UP000319663"/>
    </source>
</evidence>
<dbReference type="EMBL" id="VIFY01000297">
    <property type="protein sequence ID" value="TQB67835.1"/>
    <property type="molecule type" value="Genomic_DNA"/>
</dbReference>
<dbReference type="Pfam" id="PF00397">
    <property type="entry name" value="WW"/>
    <property type="match status" value="1"/>
</dbReference>
<evidence type="ECO:0000313" key="3">
    <source>
        <dbReference type="EMBL" id="TQB67835.1"/>
    </source>
</evidence>
<dbReference type="AlphaFoldDB" id="A0A507QLB4"/>
<reference evidence="3 4" key="1">
    <citation type="submission" date="2019-06" db="EMBL/GenBank/DDBJ databases">
        <title>Wine fermentation using esterase from Monascus purpureus.</title>
        <authorList>
            <person name="Geng C."/>
            <person name="Zhang Y."/>
        </authorList>
    </citation>
    <scope>NUCLEOTIDE SEQUENCE [LARGE SCALE GENOMIC DNA]</scope>
    <source>
        <strain evidence="3">HQ1</strain>
    </source>
</reference>
<comment type="caution">
    <text evidence="3">The sequence shown here is derived from an EMBL/GenBank/DDBJ whole genome shotgun (WGS) entry which is preliminary data.</text>
</comment>
<evidence type="ECO:0000256" key="1">
    <source>
        <dbReference type="SAM" id="MobiDB-lite"/>
    </source>
</evidence>
<dbReference type="PROSITE" id="PS50020">
    <property type="entry name" value="WW_DOMAIN_2"/>
    <property type="match status" value="1"/>
</dbReference>
<evidence type="ECO:0000259" key="2">
    <source>
        <dbReference type="PROSITE" id="PS50020"/>
    </source>
</evidence>
<dbReference type="Proteomes" id="UP000319663">
    <property type="component" value="Unassembled WGS sequence"/>
</dbReference>
<dbReference type="Gene3D" id="2.20.70.10">
    <property type="match status" value="1"/>
</dbReference>
<gene>
    <name evidence="3" type="ORF">MPDQ_004528</name>
</gene>
<dbReference type="SMART" id="SM00456">
    <property type="entry name" value="WW"/>
    <property type="match status" value="1"/>
</dbReference>
<feature type="region of interest" description="Disordered" evidence="1">
    <location>
        <begin position="51"/>
        <end position="86"/>
    </location>
</feature>
<dbReference type="InterPro" id="IPR001202">
    <property type="entry name" value="WW_dom"/>
</dbReference>
<dbReference type="STRING" id="5098.A0A507QLB4"/>
<name>A0A507QLB4_MONPU</name>
<protein>
    <recommendedName>
        <fullName evidence="2">WW domain-containing protein</fullName>
    </recommendedName>
</protein>
<sequence>MDFVEKVVEKFTSGGSGGYGGQPPTQGDGPSVPPPWVALWDEREQRYYYVNEQTGERSWTPPPAPGGYGERYAEEPQQQSSNHNFGYGMAGAAAGLVGGALLMHEGEKIHDDWDERKDRIEDSVSDFPEDAANWTGRKVGEVEDVPQDIADGWDRAEDRVENKVDNAVDDVVDFPENTAGWVGEKVGDVEQFNDNIGDAYDAGKAEGRDDGW</sequence>
<organism evidence="3 4">
    <name type="scientific">Monascus purpureus</name>
    <name type="common">Red mold</name>
    <name type="synonym">Monascus anka</name>
    <dbReference type="NCBI Taxonomy" id="5098"/>
    <lineage>
        <taxon>Eukaryota</taxon>
        <taxon>Fungi</taxon>
        <taxon>Dikarya</taxon>
        <taxon>Ascomycota</taxon>
        <taxon>Pezizomycotina</taxon>
        <taxon>Eurotiomycetes</taxon>
        <taxon>Eurotiomycetidae</taxon>
        <taxon>Eurotiales</taxon>
        <taxon>Aspergillaceae</taxon>
        <taxon>Monascus</taxon>
    </lineage>
</organism>
<dbReference type="CDD" id="cd00201">
    <property type="entry name" value="WW"/>
    <property type="match status" value="1"/>
</dbReference>
<feature type="domain" description="WW" evidence="2">
    <location>
        <begin position="30"/>
        <end position="64"/>
    </location>
</feature>
<accession>A0A507QLB4</accession>
<keyword evidence="4" id="KW-1185">Reference proteome</keyword>
<dbReference type="InterPro" id="IPR036020">
    <property type="entry name" value="WW_dom_sf"/>
</dbReference>
<dbReference type="OrthoDB" id="2367685at2759"/>
<proteinExistence type="predicted"/>